<evidence type="ECO:0000259" key="1">
    <source>
        <dbReference type="Pfam" id="PF09331"/>
    </source>
</evidence>
<accession>A0A816P1T0</accession>
<name>A0A816P1T0_BRANA</name>
<feature type="non-terminal residue" evidence="2">
    <location>
        <position position="1"/>
    </location>
</feature>
<dbReference type="Proteomes" id="UP001295469">
    <property type="component" value="Chromosome A09"/>
</dbReference>
<proteinExistence type="predicted"/>
<feature type="domain" description="DUF1985" evidence="1">
    <location>
        <begin position="83"/>
        <end position="151"/>
    </location>
</feature>
<dbReference type="PANTHER" id="PTHR48449">
    <property type="entry name" value="DUF1985 DOMAIN-CONTAINING PROTEIN"/>
    <property type="match status" value="1"/>
</dbReference>
<dbReference type="InterPro" id="IPR015410">
    <property type="entry name" value="DUF1985"/>
</dbReference>
<organism evidence="2">
    <name type="scientific">Brassica napus</name>
    <name type="common">Rape</name>
    <dbReference type="NCBI Taxonomy" id="3708"/>
    <lineage>
        <taxon>Eukaryota</taxon>
        <taxon>Viridiplantae</taxon>
        <taxon>Streptophyta</taxon>
        <taxon>Embryophyta</taxon>
        <taxon>Tracheophyta</taxon>
        <taxon>Spermatophyta</taxon>
        <taxon>Magnoliopsida</taxon>
        <taxon>eudicotyledons</taxon>
        <taxon>Gunneridae</taxon>
        <taxon>Pentapetalae</taxon>
        <taxon>rosids</taxon>
        <taxon>malvids</taxon>
        <taxon>Brassicales</taxon>
        <taxon>Brassicaceae</taxon>
        <taxon>Brassiceae</taxon>
        <taxon>Brassica</taxon>
    </lineage>
</organism>
<gene>
    <name evidence="2" type="ORF">DARMORV10_A09P30140.1</name>
</gene>
<dbReference type="AlphaFoldDB" id="A0A816P1T0"/>
<dbReference type="Pfam" id="PF09331">
    <property type="entry name" value="DUF1985"/>
    <property type="match status" value="1"/>
</dbReference>
<reference evidence="2" key="1">
    <citation type="submission" date="2021-01" db="EMBL/GenBank/DDBJ databases">
        <authorList>
            <consortium name="Genoscope - CEA"/>
            <person name="William W."/>
        </authorList>
    </citation>
    <scope>NUCLEOTIDE SEQUENCE</scope>
</reference>
<protein>
    <submittedName>
        <fullName evidence="2">(rape) hypothetical protein</fullName>
    </submittedName>
</protein>
<feature type="non-terminal residue" evidence="2">
    <location>
        <position position="152"/>
    </location>
</feature>
<dbReference type="EMBL" id="HG994363">
    <property type="protein sequence ID" value="CAF2043395.1"/>
    <property type="molecule type" value="Genomic_DNA"/>
</dbReference>
<dbReference type="PANTHER" id="PTHR48449:SF1">
    <property type="entry name" value="DUF1985 DOMAIN-CONTAINING PROTEIN"/>
    <property type="match status" value="1"/>
</dbReference>
<sequence>QQTPPTQIDVGEDLRLPPRLFATDRFPVRRLNIYSSPEILPFIRHVLRGTPEFDTIRQSPFGKLFDIPARQAPVSCKTIHSFLSRQLLCLPEHTLWTAFGGKPLSSGLQEFGTVTGLDCRPFPEGYHPDIAKSVVPGKDNVWKRVIGKKKTI</sequence>
<evidence type="ECO:0000313" key="2">
    <source>
        <dbReference type="EMBL" id="CAF2043395.1"/>
    </source>
</evidence>